<dbReference type="InterPro" id="IPR002933">
    <property type="entry name" value="Peptidase_M20"/>
</dbReference>
<protein>
    <recommendedName>
        <fullName evidence="1">Peptidase M20 domain-containing protein 2</fullName>
    </recommendedName>
</protein>
<name>A0ABQ2NST5_9BACI</name>
<dbReference type="InterPro" id="IPR017439">
    <property type="entry name" value="Amidohydrolase"/>
</dbReference>
<dbReference type="Proteomes" id="UP000641206">
    <property type="component" value="Unassembled WGS sequence"/>
</dbReference>
<dbReference type="PIRSF" id="PIRSF037226">
    <property type="entry name" value="Amidohydrolase_ACY1L2_prd"/>
    <property type="match status" value="1"/>
</dbReference>
<dbReference type="RefSeq" id="WP_204799058.1">
    <property type="nucleotide sequence ID" value="NZ_BMLW01000004.1"/>
</dbReference>
<dbReference type="PANTHER" id="PTHR30575:SF0">
    <property type="entry name" value="XAA-ARG DIPEPTIDASE"/>
    <property type="match status" value="1"/>
</dbReference>
<evidence type="ECO:0000313" key="2">
    <source>
        <dbReference type="EMBL" id="GGP10202.1"/>
    </source>
</evidence>
<proteinExistence type="inferred from homology"/>
<dbReference type="Pfam" id="PF01546">
    <property type="entry name" value="Peptidase_M20"/>
    <property type="match status" value="1"/>
</dbReference>
<evidence type="ECO:0000313" key="3">
    <source>
        <dbReference type="Proteomes" id="UP000641206"/>
    </source>
</evidence>
<dbReference type="InterPro" id="IPR052030">
    <property type="entry name" value="Peptidase_M20/M20A_hydrolases"/>
</dbReference>
<dbReference type="InterPro" id="IPR017144">
    <property type="entry name" value="Xaa-Arg_dipeptidase"/>
</dbReference>
<dbReference type="NCBIfam" id="TIGR01891">
    <property type="entry name" value="amidohydrolases"/>
    <property type="match status" value="1"/>
</dbReference>
<dbReference type="PANTHER" id="PTHR30575">
    <property type="entry name" value="PEPTIDASE M20"/>
    <property type="match status" value="1"/>
</dbReference>
<dbReference type="SUPFAM" id="SSF55031">
    <property type="entry name" value="Bacterial exopeptidase dimerisation domain"/>
    <property type="match status" value="1"/>
</dbReference>
<reference evidence="3" key="1">
    <citation type="journal article" date="2019" name="Int. J. Syst. Evol. Microbiol.">
        <title>The Global Catalogue of Microorganisms (GCM) 10K type strain sequencing project: providing services to taxonomists for standard genome sequencing and annotation.</title>
        <authorList>
            <consortium name="The Broad Institute Genomics Platform"/>
            <consortium name="The Broad Institute Genome Sequencing Center for Infectious Disease"/>
            <person name="Wu L."/>
            <person name="Ma J."/>
        </authorList>
    </citation>
    <scope>NUCLEOTIDE SEQUENCE [LARGE SCALE GENOMIC DNA]</scope>
    <source>
        <strain evidence="3">CGMCC 1.7693</strain>
    </source>
</reference>
<organism evidence="2 3">
    <name type="scientific">Oceanobacillus neutriphilus</name>
    <dbReference type="NCBI Taxonomy" id="531815"/>
    <lineage>
        <taxon>Bacteria</taxon>
        <taxon>Bacillati</taxon>
        <taxon>Bacillota</taxon>
        <taxon>Bacilli</taxon>
        <taxon>Bacillales</taxon>
        <taxon>Bacillaceae</taxon>
        <taxon>Oceanobacillus</taxon>
    </lineage>
</organism>
<dbReference type="InterPro" id="IPR036264">
    <property type="entry name" value="Bact_exopeptidase_dim_dom"/>
</dbReference>
<comment type="caution">
    <text evidence="2">The sequence shown here is derived from an EMBL/GenBank/DDBJ whole genome shotgun (WGS) entry which is preliminary data.</text>
</comment>
<keyword evidence="3" id="KW-1185">Reference proteome</keyword>
<dbReference type="EMBL" id="BMLW01000004">
    <property type="protein sequence ID" value="GGP10202.1"/>
    <property type="molecule type" value="Genomic_DNA"/>
</dbReference>
<dbReference type="Gene3D" id="3.30.70.360">
    <property type="match status" value="1"/>
</dbReference>
<evidence type="ECO:0000256" key="1">
    <source>
        <dbReference type="PIRNR" id="PIRNR037226"/>
    </source>
</evidence>
<sequence length="401" mass="44375">MILKMEMEIIKKHYDDYLDSRLDELWDIAKYVHANPEIGYQEKKACSIQCKFLKENGFEVEENLGELPTAYKATYQYKEGDLTIAVVSEYDALPELGHGCGHNLICTTALGTALEVKKFMEDNEIPGTLVVMGTPAEEGGGGKIKLLEKNAFDGIDAILFMHPTSDTTRLAGECMSSARIQIEFQGKSAHASSHPNKGINALSAANLYFVATGLMRQHCKSDLRLSGIIEDGGKSTGQIPDFVSIKASLSCFKAKDLEDYTERVRNCAEGAALATGCKVNIKIKPGYLGRVPNEILSEVCRKELIDIDEPVMDGMPFDYGGEDLGNVSRVIPICNPYVTIFPDYKISNHTEQFRDLADSPAGKRCIQVSSKAMARTAMELFMNPEIVDQAKEELKERMKDE</sequence>
<dbReference type="Gene3D" id="3.40.630.10">
    <property type="entry name" value="Zn peptidases"/>
    <property type="match status" value="1"/>
</dbReference>
<dbReference type="SUPFAM" id="SSF53187">
    <property type="entry name" value="Zn-dependent exopeptidases"/>
    <property type="match status" value="1"/>
</dbReference>
<accession>A0ABQ2NST5</accession>
<gene>
    <name evidence="2" type="ORF">GCM10011346_17360</name>
</gene>
<comment type="similarity">
    <text evidence="1">Belongs to the peptidase M20A family.</text>
</comment>